<dbReference type="EMBL" id="HBHP01026015">
    <property type="protein sequence ID" value="CAD9772176.1"/>
    <property type="molecule type" value="Transcribed_RNA"/>
</dbReference>
<reference evidence="1" key="1">
    <citation type="submission" date="2021-01" db="EMBL/GenBank/DDBJ databases">
        <authorList>
            <person name="Corre E."/>
            <person name="Pelletier E."/>
            <person name="Niang G."/>
            <person name="Scheremetjew M."/>
            <person name="Finn R."/>
            <person name="Kale V."/>
            <person name="Holt S."/>
            <person name="Cochrane G."/>
            <person name="Meng A."/>
            <person name="Brown T."/>
            <person name="Cohen L."/>
        </authorList>
    </citation>
    <scope>NUCLEOTIDE SEQUENCE</scope>
    <source>
        <strain evidence="1">CCMP622</strain>
    </source>
</reference>
<protein>
    <submittedName>
        <fullName evidence="1">Uncharacterized protein</fullName>
    </submittedName>
</protein>
<evidence type="ECO:0000313" key="1">
    <source>
        <dbReference type="EMBL" id="CAD9772176.1"/>
    </source>
</evidence>
<proteinExistence type="predicted"/>
<sequence>MLSGATYRSSEIDSIRRTQLVQHPRSLPGAGRRRLVELTVHFHPYWMLAAASGPRWRRDFVELERRVFQMRFRGHRCRWPLKIGRASRTGGGSSSHRSMM</sequence>
<dbReference type="AlphaFoldDB" id="A0A7S2TWT3"/>
<name>A0A7S2TWT3_9EUKA</name>
<accession>A0A7S2TWT3</accession>
<organism evidence="1">
    <name type="scientific">Lotharella oceanica</name>
    <dbReference type="NCBI Taxonomy" id="641309"/>
    <lineage>
        <taxon>Eukaryota</taxon>
        <taxon>Sar</taxon>
        <taxon>Rhizaria</taxon>
        <taxon>Cercozoa</taxon>
        <taxon>Chlorarachniophyceae</taxon>
        <taxon>Lotharella</taxon>
    </lineage>
</organism>
<gene>
    <name evidence="1" type="ORF">LSP00402_LOCUS16166</name>
</gene>